<protein>
    <recommendedName>
        <fullName evidence="2">Tesmin/TSO1-like CXC domain-containing protein</fullName>
    </recommendedName>
</protein>
<dbReference type="PANTHER" id="PTHR46704">
    <property type="entry name" value="CXC DOMAIN-CONTAINING PROTEIN-RELATED"/>
    <property type="match status" value="1"/>
</dbReference>
<organism evidence="3 4">
    <name type="scientific">Nematostella vectensis</name>
    <name type="common">Starlet sea anemone</name>
    <dbReference type="NCBI Taxonomy" id="45351"/>
    <lineage>
        <taxon>Eukaryota</taxon>
        <taxon>Metazoa</taxon>
        <taxon>Cnidaria</taxon>
        <taxon>Anthozoa</taxon>
        <taxon>Hexacorallia</taxon>
        <taxon>Actiniaria</taxon>
        <taxon>Edwardsiidae</taxon>
        <taxon>Nematostella</taxon>
    </lineage>
</organism>
<keyword evidence="4" id="KW-1185">Reference proteome</keyword>
<reference evidence="3 4" key="1">
    <citation type="journal article" date="2007" name="Science">
        <title>Sea anemone genome reveals ancestral eumetazoan gene repertoire and genomic organization.</title>
        <authorList>
            <person name="Putnam N.H."/>
            <person name="Srivastava M."/>
            <person name="Hellsten U."/>
            <person name="Dirks B."/>
            <person name="Chapman J."/>
            <person name="Salamov A."/>
            <person name="Terry A."/>
            <person name="Shapiro H."/>
            <person name="Lindquist E."/>
            <person name="Kapitonov V.V."/>
            <person name="Jurka J."/>
            <person name="Genikhovich G."/>
            <person name="Grigoriev I.V."/>
            <person name="Lucas S.M."/>
            <person name="Steele R.E."/>
            <person name="Finnerty J.R."/>
            <person name="Technau U."/>
            <person name="Martindale M.Q."/>
            <person name="Rokhsar D.S."/>
        </authorList>
    </citation>
    <scope>NUCLEOTIDE SEQUENCE [LARGE SCALE GENOMIC DNA]</scope>
    <source>
        <strain evidence="4">CH2 X CH6</strain>
    </source>
</reference>
<evidence type="ECO:0000313" key="4">
    <source>
        <dbReference type="Proteomes" id="UP000001593"/>
    </source>
</evidence>
<name>A7T5N8_NEMVE</name>
<sequence length="434" mass="48751">MPDKVKEDLCQQSTVGTQLLSRFVEERVTTATQSIWHPMKKRKLNTWKSATKIIRVKANEKVIELKEDRSLFARMSLVAKSRPEIDMKEDVGEFEFNVVPKSVFAQDGSMLHCSCKSALMAILEKVANTGAGSNTAELEIHPPIQEGTRMKERVLSKYHEGDELQLVIDRYDVPLSLKTATRVSRQGKEAPIYYKISDATHIAKIPMKRLLSHLKTKSELTEYLAVKLLEKGKGAGMNVVVAWGTRCQATHRDMAHLESNHEEADTKLLLHAVDATSFGATSIEIVSPDTDVFVLYLRRYSLLYEETSFVTGRGDRHRKIKLGPITCQNCGTSWIPCMEWSRCHRELCRHSGKSGTAIALRLRWKLEAVKCGCLKERCSTNRCQCRKAGLPCTDLCGCADDEEGEPCQNVTEEEEGSESSDEVEEEDVGDGDHD</sequence>
<dbReference type="PANTHER" id="PTHR46704:SF1">
    <property type="entry name" value="TELOMERE LENGTH REGULATION PROTEIN TEL2 HOMOLOG"/>
    <property type="match status" value="1"/>
</dbReference>
<dbReference type="HOGENOM" id="CLU_632081_0_0_1"/>
<dbReference type="InParanoid" id="A7T5N8"/>
<dbReference type="AlphaFoldDB" id="A7T5N8"/>
<accession>A7T5N8</accession>
<gene>
    <name evidence="3" type="ORF">NEMVEDRAFT_v1g222672</name>
</gene>
<proteinExistence type="predicted"/>
<evidence type="ECO:0000259" key="2">
    <source>
        <dbReference type="SMART" id="SM01114"/>
    </source>
</evidence>
<evidence type="ECO:0000256" key="1">
    <source>
        <dbReference type="SAM" id="MobiDB-lite"/>
    </source>
</evidence>
<dbReference type="Proteomes" id="UP000001593">
    <property type="component" value="Unassembled WGS sequence"/>
</dbReference>
<dbReference type="eggNOG" id="ENOG502SITK">
    <property type="taxonomic scope" value="Eukaryota"/>
</dbReference>
<evidence type="ECO:0000313" key="3">
    <source>
        <dbReference type="EMBL" id="EDO28722.1"/>
    </source>
</evidence>
<feature type="region of interest" description="Disordered" evidence="1">
    <location>
        <begin position="402"/>
        <end position="434"/>
    </location>
</feature>
<dbReference type="PhylomeDB" id="A7T5N8"/>
<dbReference type="EMBL" id="DS471248">
    <property type="protein sequence ID" value="EDO28722.1"/>
    <property type="molecule type" value="Genomic_DNA"/>
</dbReference>
<dbReference type="SMART" id="SM01114">
    <property type="entry name" value="CXC"/>
    <property type="match status" value="1"/>
</dbReference>
<dbReference type="InterPro" id="IPR033467">
    <property type="entry name" value="Tesmin/TSO1-like_CXC"/>
</dbReference>
<feature type="domain" description="Tesmin/TSO1-like CXC" evidence="2">
    <location>
        <begin position="366"/>
        <end position="413"/>
    </location>
</feature>